<proteinExistence type="inferred from homology"/>
<evidence type="ECO:0000256" key="6">
    <source>
        <dbReference type="ARBA" id="ARBA00022741"/>
    </source>
</evidence>
<dbReference type="EC" id="2.7.1.71" evidence="3 11"/>
<feature type="binding site" evidence="11">
    <location>
        <position position="63"/>
    </location>
    <ligand>
        <name>substrate</name>
    </ligand>
</feature>
<evidence type="ECO:0000256" key="2">
    <source>
        <dbReference type="ARBA" id="ARBA00006997"/>
    </source>
</evidence>
<dbReference type="Pfam" id="PF01202">
    <property type="entry name" value="SKI"/>
    <property type="match status" value="1"/>
</dbReference>
<evidence type="ECO:0000313" key="13">
    <source>
        <dbReference type="Proteomes" id="UP001501803"/>
    </source>
</evidence>
<dbReference type="InterPro" id="IPR027417">
    <property type="entry name" value="P-loop_NTPase"/>
</dbReference>
<comment type="pathway">
    <text evidence="1 11">Metabolic intermediate biosynthesis; chorismate biosynthesis; chorismate from D-erythrose 4-phosphate and phosphoenolpyruvate: step 5/7.</text>
</comment>
<dbReference type="PANTHER" id="PTHR21087">
    <property type="entry name" value="SHIKIMATE KINASE"/>
    <property type="match status" value="1"/>
</dbReference>
<evidence type="ECO:0000256" key="9">
    <source>
        <dbReference type="ARBA" id="ARBA00023141"/>
    </source>
</evidence>
<feature type="binding site" evidence="11">
    <location>
        <position position="22"/>
    </location>
    <ligand>
        <name>Mg(2+)</name>
        <dbReference type="ChEBI" id="CHEBI:18420"/>
    </ligand>
</feature>
<feature type="binding site" evidence="11">
    <location>
        <position position="40"/>
    </location>
    <ligand>
        <name>substrate</name>
    </ligand>
</feature>
<dbReference type="EMBL" id="BAABCN010000002">
    <property type="protein sequence ID" value="GAA3866502.1"/>
    <property type="molecule type" value="Genomic_DNA"/>
</dbReference>
<evidence type="ECO:0000256" key="4">
    <source>
        <dbReference type="ARBA" id="ARBA00022605"/>
    </source>
</evidence>
<keyword evidence="11" id="KW-0460">Magnesium</keyword>
<dbReference type="GO" id="GO:0016301">
    <property type="term" value="F:kinase activity"/>
    <property type="evidence" value="ECO:0007669"/>
    <property type="project" value="UniProtKB-KW"/>
</dbReference>
<dbReference type="InterPro" id="IPR031322">
    <property type="entry name" value="Shikimate/glucono_kinase"/>
</dbReference>
<feature type="binding site" evidence="11">
    <location>
        <begin position="18"/>
        <end position="23"/>
    </location>
    <ligand>
        <name>ATP</name>
        <dbReference type="ChEBI" id="CHEBI:30616"/>
    </ligand>
</feature>
<dbReference type="CDD" id="cd00464">
    <property type="entry name" value="SK"/>
    <property type="match status" value="1"/>
</dbReference>
<name>A0ABP7K5M5_9MICO</name>
<keyword evidence="11" id="KW-0963">Cytoplasm</keyword>
<keyword evidence="7 11" id="KW-0418">Kinase</keyword>
<reference evidence="13" key="1">
    <citation type="journal article" date="2019" name="Int. J. Syst. Evol. Microbiol.">
        <title>The Global Catalogue of Microorganisms (GCM) 10K type strain sequencing project: providing services to taxonomists for standard genome sequencing and annotation.</title>
        <authorList>
            <consortium name="The Broad Institute Genomics Platform"/>
            <consortium name="The Broad Institute Genome Sequencing Center for Infectious Disease"/>
            <person name="Wu L."/>
            <person name="Ma J."/>
        </authorList>
    </citation>
    <scope>NUCLEOTIDE SEQUENCE [LARGE SCALE GENOMIC DNA]</scope>
    <source>
        <strain evidence="13">JCM 17021</strain>
    </source>
</reference>
<organism evidence="12 13">
    <name type="scientific">Leifsonia kafniensis</name>
    <dbReference type="NCBI Taxonomy" id="475957"/>
    <lineage>
        <taxon>Bacteria</taxon>
        <taxon>Bacillati</taxon>
        <taxon>Actinomycetota</taxon>
        <taxon>Actinomycetes</taxon>
        <taxon>Micrococcales</taxon>
        <taxon>Microbacteriaceae</taxon>
        <taxon>Leifsonia</taxon>
    </lineage>
</organism>
<feature type="binding site" evidence="11">
    <location>
        <position position="154"/>
    </location>
    <ligand>
        <name>ATP</name>
        <dbReference type="ChEBI" id="CHEBI:30616"/>
    </ligand>
</feature>
<comment type="catalytic activity">
    <reaction evidence="10 11">
        <text>shikimate + ATP = 3-phosphoshikimate + ADP + H(+)</text>
        <dbReference type="Rhea" id="RHEA:13121"/>
        <dbReference type="ChEBI" id="CHEBI:15378"/>
        <dbReference type="ChEBI" id="CHEBI:30616"/>
        <dbReference type="ChEBI" id="CHEBI:36208"/>
        <dbReference type="ChEBI" id="CHEBI:145989"/>
        <dbReference type="ChEBI" id="CHEBI:456216"/>
        <dbReference type="EC" id="2.7.1.71"/>
    </reaction>
</comment>
<sequence>MSTSDRTPFPMVFIGPMAAGKTRIGKRVAAALGVPFVDTDKRVVAVHGPIKDIFAVDGEQRFRELERAAVVDALETAGVVSLGGGAVLDPATQADLLACTVVFLSATSEAVASRITGSKRPLLQNGVADWQRIFDERRPTYEALASIHIDTSNRPIEQIAAEIVTWAKERS</sequence>
<dbReference type="InterPro" id="IPR000623">
    <property type="entry name" value="Shikimate_kinase/TSH1"/>
</dbReference>
<protein>
    <recommendedName>
        <fullName evidence="3 11">Shikimate kinase</fullName>
        <shortName evidence="11">SK</shortName>
        <ecNumber evidence="3 11">2.7.1.71</ecNumber>
    </recommendedName>
</protein>
<dbReference type="Proteomes" id="UP001501803">
    <property type="component" value="Unassembled WGS sequence"/>
</dbReference>
<evidence type="ECO:0000313" key="12">
    <source>
        <dbReference type="EMBL" id="GAA3866502.1"/>
    </source>
</evidence>
<feature type="binding site" evidence="11">
    <location>
        <position position="84"/>
    </location>
    <ligand>
        <name>substrate</name>
    </ligand>
</feature>
<keyword evidence="4 11" id="KW-0028">Amino-acid biosynthesis</keyword>
<dbReference type="HAMAP" id="MF_00109">
    <property type="entry name" value="Shikimate_kinase"/>
    <property type="match status" value="1"/>
</dbReference>
<comment type="similarity">
    <text evidence="2 11">Belongs to the shikimate kinase family.</text>
</comment>
<dbReference type="Gene3D" id="3.40.50.300">
    <property type="entry name" value="P-loop containing nucleotide triphosphate hydrolases"/>
    <property type="match status" value="1"/>
</dbReference>
<comment type="subcellular location">
    <subcellularLocation>
        <location evidence="11">Cytoplasm</location>
    </subcellularLocation>
</comment>
<keyword evidence="5 11" id="KW-0808">Transferase</keyword>
<dbReference type="PANTHER" id="PTHR21087:SF16">
    <property type="entry name" value="SHIKIMATE KINASE 1, CHLOROPLASTIC"/>
    <property type="match status" value="1"/>
</dbReference>
<dbReference type="InterPro" id="IPR023000">
    <property type="entry name" value="Shikimate_kinase_CS"/>
</dbReference>
<keyword evidence="13" id="KW-1185">Reference proteome</keyword>
<evidence type="ECO:0000256" key="1">
    <source>
        <dbReference type="ARBA" id="ARBA00004842"/>
    </source>
</evidence>
<evidence type="ECO:0000256" key="5">
    <source>
        <dbReference type="ARBA" id="ARBA00022679"/>
    </source>
</evidence>
<gene>
    <name evidence="11" type="primary">aroK</name>
    <name evidence="12" type="ORF">GCM10022381_07650</name>
</gene>
<evidence type="ECO:0000256" key="7">
    <source>
        <dbReference type="ARBA" id="ARBA00022777"/>
    </source>
</evidence>
<feature type="binding site" evidence="11">
    <location>
        <position position="120"/>
    </location>
    <ligand>
        <name>ATP</name>
        <dbReference type="ChEBI" id="CHEBI:30616"/>
    </ligand>
</feature>
<accession>A0ABP7K5M5</accession>
<evidence type="ECO:0000256" key="11">
    <source>
        <dbReference type="HAMAP-Rule" id="MF_00109"/>
    </source>
</evidence>
<evidence type="ECO:0000256" key="10">
    <source>
        <dbReference type="ARBA" id="ARBA00048567"/>
    </source>
</evidence>
<comment type="cofactor">
    <cofactor evidence="11">
        <name>Mg(2+)</name>
        <dbReference type="ChEBI" id="CHEBI:18420"/>
    </cofactor>
    <text evidence="11">Binds 1 Mg(2+) ion per subunit.</text>
</comment>
<dbReference type="SUPFAM" id="SSF52540">
    <property type="entry name" value="P-loop containing nucleoside triphosphate hydrolases"/>
    <property type="match status" value="1"/>
</dbReference>
<feature type="binding site" evidence="11">
    <location>
        <position position="137"/>
    </location>
    <ligand>
        <name>substrate</name>
    </ligand>
</feature>
<keyword evidence="9 11" id="KW-0057">Aromatic amino acid biosynthesis</keyword>
<keyword evidence="6 11" id="KW-0547">Nucleotide-binding</keyword>
<dbReference type="RefSeq" id="WP_345062440.1">
    <property type="nucleotide sequence ID" value="NZ_BAABCN010000002.1"/>
</dbReference>
<keyword evidence="11" id="KW-0479">Metal-binding</keyword>
<keyword evidence="8 11" id="KW-0067">ATP-binding</keyword>
<evidence type="ECO:0000256" key="8">
    <source>
        <dbReference type="ARBA" id="ARBA00022840"/>
    </source>
</evidence>
<dbReference type="PRINTS" id="PR01100">
    <property type="entry name" value="SHIKIMTKNASE"/>
</dbReference>
<comment type="function">
    <text evidence="11">Catalyzes the specific phosphorylation of the 3-hydroxyl group of shikimic acid using ATP as a cosubstrate.</text>
</comment>
<evidence type="ECO:0000256" key="3">
    <source>
        <dbReference type="ARBA" id="ARBA00012154"/>
    </source>
</evidence>
<comment type="subunit">
    <text evidence="11">Monomer.</text>
</comment>
<comment type="caution">
    <text evidence="12">The sequence shown here is derived from an EMBL/GenBank/DDBJ whole genome shotgun (WGS) entry which is preliminary data.</text>
</comment>
<dbReference type="PROSITE" id="PS01128">
    <property type="entry name" value="SHIKIMATE_KINASE"/>
    <property type="match status" value="1"/>
</dbReference>